<accession>A0ABU1ZZD6</accession>
<dbReference type="InterPro" id="IPR008557">
    <property type="entry name" value="PhoX"/>
</dbReference>
<proteinExistence type="predicted"/>
<dbReference type="EMBL" id="JAVDXZ010000001">
    <property type="protein sequence ID" value="MDR7330301.1"/>
    <property type="molecule type" value="Genomic_DNA"/>
</dbReference>
<comment type="caution">
    <text evidence="1">The sequence shown here is derived from an EMBL/GenBank/DDBJ whole genome shotgun (WGS) entry which is preliminary data.</text>
</comment>
<dbReference type="Proteomes" id="UP001180840">
    <property type="component" value="Unassembled WGS sequence"/>
</dbReference>
<keyword evidence="2" id="KW-1185">Reference proteome</keyword>
<evidence type="ECO:0000313" key="1">
    <source>
        <dbReference type="EMBL" id="MDR7330301.1"/>
    </source>
</evidence>
<organism evidence="1 2">
    <name type="scientific">Corynebacterium guangdongense</name>
    <dbReference type="NCBI Taxonomy" id="1783348"/>
    <lineage>
        <taxon>Bacteria</taxon>
        <taxon>Bacillati</taxon>
        <taxon>Actinomycetota</taxon>
        <taxon>Actinomycetes</taxon>
        <taxon>Mycobacteriales</taxon>
        <taxon>Corynebacteriaceae</taxon>
        <taxon>Corynebacterium</taxon>
    </lineage>
</organism>
<name>A0ABU1ZZD6_9CORY</name>
<sequence length="708" mass="76073">MALKGLNLFTNNFQTSRSALTCTYKCGNACFNECGNQTDNVYFGDLMSRRNALKAGSLAVVSVGGAAALTAVSAPAAAAQTSSRGLQSSNGNSSSSFGTGNSDVKFASLPGMQFESVAPNSEDAVVIPAGYAQSVLIAWGDPVIEGAPAFDPNNQTAEAAAQQFGFNNDFAGLFEHPTDSNRMVYVCSHEYTTEPHMFPDWNEESPSEEHVNIGIANHGQSILEVEKVPGSGELKRAFGPLNRRITGETPHTFTGPAAGTDLLKTSEDPAGMSVRGTLNNCAGGATPWGTYLSGEENYNQYFTGGGALTGRNLEYGQRLGVKQQGQSERGWELHHDRFDLAKEPNEFNRFGYIVEIDPFDPDSTPIKHTALGRFKHEAGTVHIAEDGTVVIYSGDDERFEYIYKFVSSRKMIEGDKAHNMGILAEGTLYVASLDGNSPESEIDGSATLPTDGAFDGTGAWHKLLTANADGTAVSHVEGFTAAEVAVYTRLAADQVGATKMDRPEDFETNPVTGLTYLALTNNKYRGVQSESTRWNWEDTTEYAPVEANKNGLVLEMDDDHAGESFTWNLLLVCGDPEEAYTYFGGFDKSKVSPISCPDNLAFDRHGNLWISTDGNALGSNDGLYAVGLEGEHRGELKCFLTVPKYAETCGPIVQDERVLVNVQHPGEGGDATFANPTSHWPDGGSSVPRPAVSVVWKTQGGKMIGIDR</sequence>
<dbReference type="Pfam" id="PF05787">
    <property type="entry name" value="PhoX"/>
    <property type="match status" value="1"/>
</dbReference>
<dbReference type="PANTHER" id="PTHR35399:SF2">
    <property type="entry name" value="DUF839 DOMAIN-CONTAINING PROTEIN"/>
    <property type="match status" value="1"/>
</dbReference>
<protein>
    <submittedName>
        <fullName evidence="1">Secreted PhoX family phosphatase</fullName>
    </submittedName>
</protein>
<evidence type="ECO:0000313" key="2">
    <source>
        <dbReference type="Proteomes" id="UP001180840"/>
    </source>
</evidence>
<reference evidence="1" key="1">
    <citation type="submission" date="2023-07" db="EMBL/GenBank/DDBJ databases">
        <title>Sequencing the genomes of 1000 actinobacteria strains.</title>
        <authorList>
            <person name="Klenk H.-P."/>
        </authorList>
    </citation>
    <scope>NUCLEOTIDE SEQUENCE</scope>
    <source>
        <strain evidence="1">DSM 107476</strain>
    </source>
</reference>
<dbReference type="SUPFAM" id="SSF63829">
    <property type="entry name" value="Calcium-dependent phosphotriesterase"/>
    <property type="match status" value="1"/>
</dbReference>
<dbReference type="PROSITE" id="PS51318">
    <property type="entry name" value="TAT"/>
    <property type="match status" value="1"/>
</dbReference>
<dbReference type="RefSeq" id="WP_290195847.1">
    <property type="nucleotide sequence ID" value="NZ_CP047654.1"/>
</dbReference>
<dbReference type="PANTHER" id="PTHR35399">
    <property type="entry name" value="SLR8030 PROTEIN"/>
    <property type="match status" value="1"/>
</dbReference>
<dbReference type="InterPro" id="IPR006311">
    <property type="entry name" value="TAT_signal"/>
</dbReference>
<gene>
    <name evidence="1" type="ORF">J2S39_001977</name>
</gene>